<dbReference type="Pfam" id="PF05930">
    <property type="entry name" value="Phage_AlpA"/>
    <property type="match status" value="1"/>
</dbReference>
<proteinExistence type="predicted"/>
<dbReference type="HOGENOM" id="CLU_140176_15_1_6"/>
<accession>A0A2I3CCM2</accession>
<dbReference type="Gene3D" id="1.10.238.160">
    <property type="match status" value="1"/>
</dbReference>
<organism evidence="1 2">
    <name type="scientific">Vibrio alginolyticus (strain ATCC 17749 / DSM 2171 / NBRC 15630 / NCIMB 1903 / NCTC 12160 / XII-53)</name>
    <dbReference type="NCBI Taxonomy" id="1219076"/>
    <lineage>
        <taxon>Bacteria</taxon>
        <taxon>Pseudomonadati</taxon>
        <taxon>Pseudomonadota</taxon>
        <taxon>Gammaproteobacteria</taxon>
        <taxon>Vibrionales</taxon>
        <taxon>Vibrionaceae</taxon>
        <taxon>Vibrio</taxon>
    </lineage>
</organism>
<gene>
    <name evidence="1" type="ORF">N646_2021</name>
</gene>
<dbReference type="AlphaFoldDB" id="A0A2I3CCM2"/>
<dbReference type="Proteomes" id="UP000016714">
    <property type="component" value="Chromosome 1"/>
</dbReference>
<dbReference type="InterPro" id="IPR010260">
    <property type="entry name" value="AlpA"/>
</dbReference>
<evidence type="ECO:0000313" key="2">
    <source>
        <dbReference type="Proteomes" id="UP000016714"/>
    </source>
</evidence>
<name>A0A2I3CCM2_VIBAX</name>
<dbReference type="GeneID" id="95678465"/>
<protein>
    <submittedName>
        <fullName evidence="1">Putative transcriptional regulator</fullName>
    </submittedName>
</protein>
<dbReference type="RefSeq" id="WP_005378664.1">
    <property type="nucleotide sequence ID" value="NC_022349.1"/>
</dbReference>
<dbReference type="InterPro" id="IPR052931">
    <property type="entry name" value="Prophage_regulatory_activator"/>
</dbReference>
<dbReference type="KEGG" id="vag:N646_2021"/>
<dbReference type="PANTHER" id="PTHR36154">
    <property type="entry name" value="DNA-BINDING TRANSCRIPTIONAL ACTIVATOR ALPA"/>
    <property type="match status" value="1"/>
</dbReference>
<reference evidence="1 2" key="1">
    <citation type="journal article" date="2015" name="Genome Announc.">
        <title>Complete genome sequence of Vibrio alginolyticus ATCC 17749.</title>
        <authorList>
            <person name="Liu X.F."/>
            <person name="Cao Y."/>
            <person name="Zhang H.L."/>
            <person name="Chen Y.J."/>
            <person name="Hu C.J."/>
        </authorList>
    </citation>
    <scope>NUCLEOTIDE SEQUENCE [LARGE SCALE GENOMIC DNA]</scope>
    <source>
        <strain evidence="2">ATCC 17749 / DSM 2171 / NBRC 15630 / NCIMB 1903 / NCTC 12160 / XII-53</strain>
    </source>
</reference>
<dbReference type="PANTHER" id="PTHR36154:SF1">
    <property type="entry name" value="DNA-BINDING TRANSCRIPTIONAL ACTIVATOR ALPA"/>
    <property type="match status" value="1"/>
</dbReference>
<sequence length="73" mass="8457">MRLIRLKEVLDNTGLSRAYMYKLMAEGKFPKSVSLGFRSVAWVESEVQDWILERVAERDERLGLPMLEQEAVA</sequence>
<dbReference type="EMBL" id="CP006718">
    <property type="protein sequence ID" value="AGV17840.1"/>
    <property type="molecule type" value="Genomic_DNA"/>
</dbReference>
<evidence type="ECO:0000313" key="1">
    <source>
        <dbReference type="EMBL" id="AGV17840.1"/>
    </source>
</evidence>